<name>A0ABT0JT16_9ACTN</name>
<evidence type="ECO:0000256" key="1">
    <source>
        <dbReference type="SAM" id="Phobius"/>
    </source>
</evidence>
<gene>
    <name evidence="2" type="ORF">MXD59_02595</name>
</gene>
<keyword evidence="1" id="KW-0812">Transmembrane</keyword>
<sequence>MGLACGVRGAAGGYLRARLQRRLPNNALRLLLGGLAAALAVAYLVEAG</sequence>
<keyword evidence="1" id="KW-1133">Transmembrane helix</keyword>
<organism evidence="2 3">
    <name type="scientific">Frankia umida</name>
    <dbReference type="NCBI Taxonomy" id="573489"/>
    <lineage>
        <taxon>Bacteria</taxon>
        <taxon>Bacillati</taxon>
        <taxon>Actinomycetota</taxon>
        <taxon>Actinomycetes</taxon>
        <taxon>Frankiales</taxon>
        <taxon>Frankiaceae</taxon>
        <taxon>Frankia</taxon>
    </lineage>
</organism>
<evidence type="ECO:0000313" key="2">
    <source>
        <dbReference type="EMBL" id="MCK9874681.1"/>
    </source>
</evidence>
<dbReference type="RefSeq" id="WP_225438433.1">
    <property type="nucleotide sequence ID" value="NZ_JALKFT010000002.1"/>
</dbReference>
<reference evidence="2 3" key="1">
    <citation type="submission" date="2022-04" db="EMBL/GenBank/DDBJ databases">
        <title>Genome diversity in the genus Frankia.</title>
        <authorList>
            <person name="Carlos-Shanley C."/>
            <person name="Hahn D."/>
        </authorList>
    </citation>
    <scope>NUCLEOTIDE SEQUENCE [LARGE SCALE GENOMIC DNA]</scope>
    <source>
        <strain evidence="2 3">Ag45/Mut15</strain>
    </source>
</reference>
<feature type="transmembrane region" description="Helical" evidence="1">
    <location>
        <begin position="26"/>
        <end position="45"/>
    </location>
</feature>
<protein>
    <recommendedName>
        <fullName evidence="4">Membrane transporter protein</fullName>
    </recommendedName>
</protein>
<proteinExistence type="predicted"/>
<accession>A0ABT0JT16</accession>
<comment type="caution">
    <text evidence="2">The sequence shown here is derived from an EMBL/GenBank/DDBJ whole genome shotgun (WGS) entry which is preliminary data.</text>
</comment>
<dbReference type="Proteomes" id="UP001201873">
    <property type="component" value="Unassembled WGS sequence"/>
</dbReference>
<dbReference type="EMBL" id="JALKFT010000002">
    <property type="protein sequence ID" value="MCK9874681.1"/>
    <property type="molecule type" value="Genomic_DNA"/>
</dbReference>
<keyword evidence="3" id="KW-1185">Reference proteome</keyword>
<evidence type="ECO:0000313" key="3">
    <source>
        <dbReference type="Proteomes" id="UP001201873"/>
    </source>
</evidence>
<evidence type="ECO:0008006" key="4">
    <source>
        <dbReference type="Google" id="ProtNLM"/>
    </source>
</evidence>
<keyword evidence="1" id="KW-0472">Membrane</keyword>